<dbReference type="ExpressionAtlas" id="M8C3M8">
    <property type="expression patterns" value="baseline"/>
</dbReference>
<name>M8C3M8_AEGTA</name>
<accession>M8C3M8</accession>
<organism evidence="1">
    <name type="scientific">Aegilops tauschii</name>
    <name type="common">Tausch's goatgrass</name>
    <name type="synonym">Aegilops squarrosa</name>
    <dbReference type="NCBI Taxonomy" id="37682"/>
    <lineage>
        <taxon>Eukaryota</taxon>
        <taxon>Viridiplantae</taxon>
        <taxon>Streptophyta</taxon>
        <taxon>Embryophyta</taxon>
        <taxon>Tracheophyta</taxon>
        <taxon>Spermatophyta</taxon>
        <taxon>Magnoliopsida</taxon>
        <taxon>Liliopsida</taxon>
        <taxon>Poales</taxon>
        <taxon>Poaceae</taxon>
        <taxon>BOP clade</taxon>
        <taxon>Pooideae</taxon>
        <taxon>Triticodae</taxon>
        <taxon>Triticeae</taxon>
        <taxon>Triticinae</taxon>
        <taxon>Aegilops</taxon>
    </lineage>
</organism>
<proteinExistence type="predicted"/>
<evidence type="ECO:0000313" key="1">
    <source>
        <dbReference type="EnsemblPlants" id="EMT21667"/>
    </source>
</evidence>
<dbReference type="AlphaFoldDB" id="M8C3M8"/>
<protein>
    <submittedName>
        <fullName evidence="1">Uncharacterized protein</fullName>
    </submittedName>
</protein>
<dbReference type="EnsemblPlants" id="EMT21667">
    <property type="protein sequence ID" value="EMT21667"/>
    <property type="gene ID" value="F775_25088"/>
</dbReference>
<reference evidence="1" key="1">
    <citation type="submission" date="2015-06" db="UniProtKB">
        <authorList>
            <consortium name="EnsemblPlants"/>
        </authorList>
    </citation>
    <scope>IDENTIFICATION</scope>
</reference>
<sequence>MKKIKTYYMCALAPLPVQGRWRCLPAPPVHCCRTATGLVEDIEPEQAELNEHWIPRSIPRFLSTGCERPFMLALPGNGTTMYKEKRSKANCTCRKKNQARVKNTSSKEFIPGGSKLLMVCQISYFEFLIITRFKLPTIEPRLPLWSTNMLNSYVALNVLHGKSNEYSRLLDKIILQMKAQEFYRNIIWNSTPTLKTYVDDMHSSFLKIGTSSSNPNLQFKSAISKNTFKVPRTKQLLAIQSPPNCPMLHVPTIIDEDKRVTIDEIFQELVNDFPRVQTATASRRQVYCTEKRYRGMKQASSLDRAPPVLEMKPAFVMVMTLSIYFLHWL</sequence>